<protein>
    <recommendedName>
        <fullName evidence="4">YfdX protein</fullName>
    </recommendedName>
</protein>
<evidence type="ECO:0008006" key="4">
    <source>
        <dbReference type="Google" id="ProtNLM"/>
    </source>
</evidence>
<dbReference type="EMBL" id="RJUK01000001">
    <property type="protein sequence ID" value="ROQ21526.1"/>
    <property type="molecule type" value="Genomic_DNA"/>
</dbReference>
<dbReference type="Proteomes" id="UP000273643">
    <property type="component" value="Unassembled WGS sequence"/>
</dbReference>
<name>A0A3N1PA13_9GAMM</name>
<proteinExistence type="predicted"/>
<sequence length="276" mass="29069">MKEQRKVWLGLGAALLASSATSQAADSTPFDHHASQQTLQVAALAGEGGEGEGGEGEGGEGGGAADLTKDDAAYLGQLGLVRGHLWVGVQLYKAGHKDMALTHMKHPGDELYAGLKPAFAARDEEGFAEALSALADAVEQGQSVEMVEQRHRELEAGIADAENLQNASLKVALASIERMVRTAAEEYAIGVRNGEIVNAHEYQDAYGFVEAAKARLALLNDVQRQESPDAVAEVETQLNAVASLWPALVPEGTVEGDASKLYGAAARIQLAGWELE</sequence>
<feature type="signal peptide" evidence="1">
    <location>
        <begin position="1"/>
        <end position="24"/>
    </location>
</feature>
<evidence type="ECO:0000313" key="2">
    <source>
        <dbReference type="EMBL" id="ROQ21526.1"/>
    </source>
</evidence>
<comment type="caution">
    <text evidence="2">The sequence shown here is derived from an EMBL/GenBank/DDBJ whole genome shotgun (WGS) entry which is preliminary data.</text>
</comment>
<evidence type="ECO:0000313" key="3">
    <source>
        <dbReference type="Proteomes" id="UP000273643"/>
    </source>
</evidence>
<keyword evidence="3" id="KW-1185">Reference proteome</keyword>
<dbReference type="AlphaFoldDB" id="A0A3N1PA13"/>
<keyword evidence="1" id="KW-0732">Signal</keyword>
<gene>
    <name evidence="2" type="ORF">EDC38_2150</name>
</gene>
<feature type="chain" id="PRO_5017938419" description="YfdX protein" evidence="1">
    <location>
        <begin position="25"/>
        <end position="276"/>
    </location>
</feature>
<dbReference type="RefSeq" id="WP_123638506.1">
    <property type="nucleotide sequence ID" value="NZ_RJUK01000001.1"/>
</dbReference>
<accession>A0A3N1PA13</accession>
<reference evidence="2 3" key="1">
    <citation type="submission" date="2018-11" db="EMBL/GenBank/DDBJ databases">
        <title>Genomic Encyclopedia of Type Strains, Phase IV (KMG-IV): sequencing the most valuable type-strain genomes for metagenomic binning, comparative biology and taxonomic classification.</title>
        <authorList>
            <person name="Goeker M."/>
        </authorList>
    </citation>
    <scope>NUCLEOTIDE SEQUENCE [LARGE SCALE GENOMIC DNA]</scope>
    <source>
        <strain evidence="2 3">DSM 16974</strain>
    </source>
</reference>
<evidence type="ECO:0000256" key="1">
    <source>
        <dbReference type="SAM" id="SignalP"/>
    </source>
</evidence>
<dbReference type="OrthoDB" id="65747at2"/>
<organism evidence="2 3">
    <name type="scientific">Marinimicrobium koreense</name>
    <dbReference type="NCBI Taxonomy" id="306545"/>
    <lineage>
        <taxon>Bacteria</taxon>
        <taxon>Pseudomonadati</taxon>
        <taxon>Pseudomonadota</taxon>
        <taxon>Gammaproteobacteria</taxon>
        <taxon>Cellvibrionales</taxon>
        <taxon>Cellvibrionaceae</taxon>
        <taxon>Marinimicrobium</taxon>
    </lineage>
</organism>